<organism evidence="1 2">
    <name type="scientific">Actinoallomurus vinaceus</name>
    <dbReference type="NCBI Taxonomy" id="1080074"/>
    <lineage>
        <taxon>Bacteria</taxon>
        <taxon>Bacillati</taxon>
        <taxon>Actinomycetota</taxon>
        <taxon>Actinomycetes</taxon>
        <taxon>Streptosporangiales</taxon>
        <taxon>Thermomonosporaceae</taxon>
        <taxon>Actinoallomurus</taxon>
    </lineage>
</organism>
<keyword evidence="2" id="KW-1185">Reference proteome</keyword>
<proteinExistence type="predicted"/>
<evidence type="ECO:0000313" key="2">
    <source>
        <dbReference type="Proteomes" id="UP001501442"/>
    </source>
</evidence>
<gene>
    <name evidence="1" type="ORF">GCM10023196_034240</name>
</gene>
<dbReference type="Proteomes" id="UP001501442">
    <property type="component" value="Unassembled WGS sequence"/>
</dbReference>
<protein>
    <submittedName>
        <fullName evidence="1">Uncharacterized protein</fullName>
    </submittedName>
</protein>
<accession>A0ABP8UAA9</accession>
<name>A0ABP8UAA9_9ACTN</name>
<dbReference type="RefSeq" id="WP_345431811.1">
    <property type="nucleotide sequence ID" value="NZ_BAABHK010000004.1"/>
</dbReference>
<sequence>MIPSALLEADADALGDADALADGLADGLAVAVEVEVAVTDGLGVGVGRLVRPAMKPGDTWWRWSALRTFGQAFAPGSWVSGHGS</sequence>
<comment type="caution">
    <text evidence="1">The sequence shown here is derived from an EMBL/GenBank/DDBJ whole genome shotgun (WGS) entry which is preliminary data.</text>
</comment>
<reference evidence="2" key="1">
    <citation type="journal article" date="2019" name="Int. J. Syst. Evol. Microbiol.">
        <title>The Global Catalogue of Microorganisms (GCM) 10K type strain sequencing project: providing services to taxonomists for standard genome sequencing and annotation.</title>
        <authorList>
            <consortium name="The Broad Institute Genomics Platform"/>
            <consortium name="The Broad Institute Genome Sequencing Center for Infectious Disease"/>
            <person name="Wu L."/>
            <person name="Ma J."/>
        </authorList>
    </citation>
    <scope>NUCLEOTIDE SEQUENCE [LARGE SCALE GENOMIC DNA]</scope>
    <source>
        <strain evidence="2">JCM 17939</strain>
    </source>
</reference>
<evidence type="ECO:0000313" key="1">
    <source>
        <dbReference type="EMBL" id="GAA4626349.1"/>
    </source>
</evidence>
<dbReference type="EMBL" id="BAABHK010000004">
    <property type="protein sequence ID" value="GAA4626349.1"/>
    <property type="molecule type" value="Genomic_DNA"/>
</dbReference>